<gene>
    <name evidence="1" type="ORF">K7432_017097</name>
</gene>
<evidence type="ECO:0000313" key="2">
    <source>
        <dbReference type="Proteomes" id="UP001479436"/>
    </source>
</evidence>
<accession>A0ABR2VKS0</accession>
<protein>
    <submittedName>
        <fullName evidence="1">Uncharacterized protein</fullName>
    </submittedName>
</protein>
<reference evidence="1 2" key="1">
    <citation type="submission" date="2023-04" db="EMBL/GenBank/DDBJ databases">
        <title>Genome of Basidiobolus ranarum AG-B5.</title>
        <authorList>
            <person name="Stajich J.E."/>
            <person name="Carter-House D."/>
            <person name="Gryganskyi A."/>
        </authorList>
    </citation>
    <scope>NUCLEOTIDE SEQUENCE [LARGE SCALE GENOMIC DNA]</scope>
    <source>
        <strain evidence="1 2">AG-B5</strain>
    </source>
</reference>
<organism evidence="1 2">
    <name type="scientific">Basidiobolus ranarum</name>
    <dbReference type="NCBI Taxonomy" id="34480"/>
    <lineage>
        <taxon>Eukaryota</taxon>
        <taxon>Fungi</taxon>
        <taxon>Fungi incertae sedis</taxon>
        <taxon>Zoopagomycota</taxon>
        <taxon>Entomophthoromycotina</taxon>
        <taxon>Basidiobolomycetes</taxon>
        <taxon>Basidiobolales</taxon>
        <taxon>Basidiobolaceae</taxon>
        <taxon>Basidiobolus</taxon>
    </lineage>
</organism>
<dbReference type="EMBL" id="JASJQH010010215">
    <property type="protein sequence ID" value="KAK9674618.1"/>
    <property type="molecule type" value="Genomic_DNA"/>
</dbReference>
<name>A0ABR2VKS0_9FUNG</name>
<proteinExistence type="predicted"/>
<dbReference type="Proteomes" id="UP001479436">
    <property type="component" value="Unassembled WGS sequence"/>
</dbReference>
<keyword evidence="2" id="KW-1185">Reference proteome</keyword>
<comment type="caution">
    <text evidence="1">The sequence shown here is derived from an EMBL/GenBank/DDBJ whole genome shotgun (WGS) entry which is preliminary data.</text>
</comment>
<sequence>MELSQLYYHNHVGRNAALVKPVSPDNSEDMLLDVDLSYFSTDGSISEVEEEDNGFVMDSLFLASIIPLIIRTVKEAALLIKDWRVQSNLINQAYIPPNKHIIHLIWIESTLLDCQNMENCYNISGLYSARDADGVMAASGWYFDGIATC</sequence>
<evidence type="ECO:0000313" key="1">
    <source>
        <dbReference type="EMBL" id="KAK9674618.1"/>
    </source>
</evidence>